<dbReference type="AlphaFoldDB" id="A0A7X9WWF3"/>
<comment type="caution">
    <text evidence="1">The sequence shown here is derived from an EMBL/GenBank/DDBJ whole genome shotgun (WGS) entry which is preliminary data.</text>
</comment>
<name>A0A7X9WWF3_9SPHN</name>
<dbReference type="RefSeq" id="WP_169573686.1">
    <property type="nucleotide sequence ID" value="NZ_JABBFV010000009.1"/>
</dbReference>
<dbReference type="Gene3D" id="3.40.140.10">
    <property type="entry name" value="Cytidine Deaminase, domain 2"/>
    <property type="match status" value="1"/>
</dbReference>
<accession>A0A7X9WWF3</accession>
<reference evidence="1 2" key="1">
    <citation type="submission" date="2020-04" db="EMBL/GenBank/DDBJ databases">
        <title>Sphingobium sp. AR-3-1 isolated from Arctic soil.</title>
        <authorList>
            <person name="Dahal R.H."/>
            <person name="Chaudhary D.K."/>
        </authorList>
    </citation>
    <scope>NUCLEOTIDE SEQUENCE [LARGE SCALE GENOMIC DNA]</scope>
    <source>
        <strain evidence="1 2">AR-3-1</strain>
    </source>
</reference>
<gene>
    <name evidence="1" type="ORF">HHL08_13470</name>
</gene>
<keyword evidence="2" id="KW-1185">Reference proteome</keyword>
<dbReference type="Proteomes" id="UP000519023">
    <property type="component" value="Unassembled WGS sequence"/>
</dbReference>
<proteinExistence type="predicted"/>
<protein>
    <recommendedName>
        <fullName evidence="3">RadC-like JAB domain-containing protein</fullName>
    </recommendedName>
</protein>
<evidence type="ECO:0000313" key="2">
    <source>
        <dbReference type="Proteomes" id="UP000519023"/>
    </source>
</evidence>
<dbReference type="EMBL" id="JABBFV010000009">
    <property type="protein sequence ID" value="NML11144.1"/>
    <property type="molecule type" value="Genomic_DNA"/>
</dbReference>
<evidence type="ECO:0000313" key="1">
    <source>
        <dbReference type="EMBL" id="NML11144.1"/>
    </source>
</evidence>
<evidence type="ECO:0008006" key="3">
    <source>
        <dbReference type="Google" id="ProtNLM"/>
    </source>
</evidence>
<organism evidence="1 2">
    <name type="scientific">Sphingobium psychrophilum</name>
    <dbReference type="NCBI Taxonomy" id="2728834"/>
    <lineage>
        <taxon>Bacteria</taxon>
        <taxon>Pseudomonadati</taxon>
        <taxon>Pseudomonadota</taxon>
        <taxon>Alphaproteobacteria</taxon>
        <taxon>Sphingomonadales</taxon>
        <taxon>Sphingomonadaceae</taxon>
        <taxon>Sphingobium</taxon>
    </lineage>
</organism>
<sequence length="97" mass="11312">MTDQLALAILDGEWRPQRLLTLRQDWHGLLYHLLRDEGSWVALIQRRDIHMSPLPCWRDVALTRTVARSLRPLDMMLADHVIHAGEMRFSFRAAGLL</sequence>